<sequence>MILQNVNMSTKVPMSSKGKQLFKPVNKDRYISTMFLSKNSVTMVLNPGFNPWLPPTLKKKE</sequence>
<keyword evidence="2" id="KW-1185">Reference proteome</keyword>
<name>A0A8D2HHU7_UROPR</name>
<evidence type="ECO:0000313" key="1">
    <source>
        <dbReference type="Ensembl" id="ENSUPAP00010014735.1"/>
    </source>
</evidence>
<dbReference type="Ensembl" id="ENSUPAT00010016831.1">
    <property type="protein sequence ID" value="ENSUPAP00010014735.1"/>
    <property type="gene ID" value="ENSUPAG00010011798.1"/>
</dbReference>
<reference evidence="1" key="1">
    <citation type="submission" date="2025-08" db="UniProtKB">
        <authorList>
            <consortium name="Ensembl"/>
        </authorList>
    </citation>
    <scope>IDENTIFICATION</scope>
</reference>
<protein>
    <submittedName>
        <fullName evidence="1">Uncharacterized protein</fullName>
    </submittedName>
</protein>
<dbReference type="AlphaFoldDB" id="A0A8D2HHU7"/>
<dbReference type="Proteomes" id="UP000694417">
    <property type="component" value="Unplaced"/>
</dbReference>
<organism evidence="1 2">
    <name type="scientific">Urocitellus parryii</name>
    <name type="common">Arctic ground squirrel</name>
    <name type="synonym">Spermophilus parryii</name>
    <dbReference type="NCBI Taxonomy" id="9999"/>
    <lineage>
        <taxon>Eukaryota</taxon>
        <taxon>Metazoa</taxon>
        <taxon>Chordata</taxon>
        <taxon>Craniata</taxon>
        <taxon>Vertebrata</taxon>
        <taxon>Euteleostomi</taxon>
        <taxon>Mammalia</taxon>
        <taxon>Eutheria</taxon>
        <taxon>Euarchontoglires</taxon>
        <taxon>Glires</taxon>
        <taxon>Rodentia</taxon>
        <taxon>Sciuromorpha</taxon>
        <taxon>Sciuridae</taxon>
        <taxon>Xerinae</taxon>
        <taxon>Marmotini</taxon>
        <taxon>Urocitellus</taxon>
    </lineage>
</organism>
<dbReference type="Gene3D" id="2.30.30.100">
    <property type="match status" value="1"/>
</dbReference>
<proteinExistence type="predicted"/>
<evidence type="ECO:0000313" key="2">
    <source>
        <dbReference type="Proteomes" id="UP000694417"/>
    </source>
</evidence>
<accession>A0A8D2HHU7</accession>
<reference evidence="1" key="2">
    <citation type="submission" date="2025-09" db="UniProtKB">
        <authorList>
            <consortium name="Ensembl"/>
        </authorList>
    </citation>
    <scope>IDENTIFICATION</scope>
</reference>